<evidence type="ECO:0000256" key="3">
    <source>
        <dbReference type="ARBA" id="ARBA00023163"/>
    </source>
</evidence>
<proteinExistence type="predicted"/>
<dbReference type="GO" id="GO:0003677">
    <property type="term" value="F:DNA binding"/>
    <property type="evidence" value="ECO:0007669"/>
    <property type="project" value="UniProtKB-KW"/>
</dbReference>
<dbReference type="PANTHER" id="PTHR46797">
    <property type="entry name" value="HTH-TYPE TRANSCRIPTIONAL REGULATOR"/>
    <property type="match status" value="1"/>
</dbReference>
<dbReference type="SUPFAM" id="SSF47413">
    <property type="entry name" value="lambda repressor-like DNA-binding domains"/>
    <property type="match status" value="1"/>
</dbReference>
<dbReference type="STRING" id="560819.SAMN05428998_12211"/>
<keyword evidence="3" id="KW-0804">Transcription</keyword>
<dbReference type="InterPro" id="IPR010982">
    <property type="entry name" value="Lambda_DNA-bd_dom_sf"/>
</dbReference>
<gene>
    <name evidence="6" type="ORF">SAMN05428998_12211</name>
</gene>
<feature type="region of interest" description="Disordered" evidence="4">
    <location>
        <begin position="1"/>
        <end position="23"/>
    </location>
</feature>
<accession>A0A1Y6CE12</accession>
<dbReference type="SMART" id="SM00530">
    <property type="entry name" value="HTH_XRE"/>
    <property type="match status" value="1"/>
</dbReference>
<keyword evidence="7" id="KW-1185">Reference proteome</keyword>
<reference evidence="6 7" key="1">
    <citation type="submission" date="2017-04" db="EMBL/GenBank/DDBJ databases">
        <authorList>
            <person name="Afonso C.L."/>
            <person name="Miller P.J."/>
            <person name="Scott M.A."/>
            <person name="Spackman E."/>
            <person name="Goraichik I."/>
            <person name="Dimitrov K.M."/>
            <person name="Suarez D.L."/>
            <person name="Swayne D.E."/>
        </authorList>
    </citation>
    <scope>NUCLEOTIDE SEQUENCE [LARGE SCALE GENOMIC DNA]</scope>
    <source>
        <strain evidence="6 7">USBA 355</strain>
    </source>
</reference>
<evidence type="ECO:0000256" key="1">
    <source>
        <dbReference type="ARBA" id="ARBA00023015"/>
    </source>
</evidence>
<dbReference type="Proteomes" id="UP000192917">
    <property type="component" value="Unassembled WGS sequence"/>
</dbReference>
<dbReference type="InterPro" id="IPR001387">
    <property type="entry name" value="Cro/C1-type_HTH"/>
</dbReference>
<dbReference type="PROSITE" id="PS50943">
    <property type="entry name" value="HTH_CROC1"/>
    <property type="match status" value="1"/>
</dbReference>
<evidence type="ECO:0000256" key="2">
    <source>
        <dbReference type="ARBA" id="ARBA00023125"/>
    </source>
</evidence>
<evidence type="ECO:0000256" key="4">
    <source>
        <dbReference type="SAM" id="MobiDB-lite"/>
    </source>
</evidence>
<keyword evidence="2" id="KW-0238">DNA-binding</keyword>
<dbReference type="GO" id="GO:0003700">
    <property type="term" value="F:DNA-binding transcription factor activity"/>
    <property type="evidence" value="ECO:0007669"/>
    <property type="project" value="TreeGrafter"/>
</dbReference>
<dbReference type="Pfam" id="PF01381">
    <property type="entry name" value="HTH_3"/>
    <property type="match status" value="1"/>
</dbReference>
<dbReference type="Gene3D" id="1.10.260.40">
    <property type="entry name" value="lambda repressor-like DNA-binding domains"/>
    <property type="match status" value="1"/>
</dbReference>
<sequence>MSTSVAKMAVKERRHGRGGSRELRNLDKNFNETVGERLRAARLSLGLSQTELAQRLGLSYQQVQKYEVGTNGLSLSRALQMAGALGITLDRLMPDAPQPTAGSDGQDPMALDRGTRRMARLYHGLPPRKRALVKQFAELLANATLDESDDAEAA</sequence>
<evidence type="ECO:0000313" key="7">
    <source>
        <dbReference type="Proteomes" id="UP000192917"/>
    </source>
</evidence>
<dbReference type="CDD" id="cd00093">
    <property type="entry name" value="HTH_XRE"/>
    <property type="match status" value="1"/>
</dbReference>
<dbReference type="AlphaFoldDB" id="A0A1Y6CE12"/>
<evidence type="ECO:0000313" key="6">
    <source>
        <dbReference type="EMBL" id="SMF58305.1"/>
    </source>
</evidence>
<dbReference type="InterPro" id="IPR050807">
    <property type="entry name" value="TransReg_Diox_bact_type"/>
</dbReference>
<feature type="domain" description="HTH cro/C1-type" evidence="5">
    <location>
        <begin position="38"/>
        <end position="92"/>
    </location>
</feature>
<dbReference type="EMBL" id="FWZX01000022">
    <property type="protein sequence ID" value="SMF58305.1"/>
    <property type="molecule type" value="Genomic_DNA"/>
</dbReference>
<organism evidence="6 7">
    <name type="scientific">Tistlia consotensis USBA 355</name>
    <dbReference type="NCBI Taxonomy" id="560819"/>
    <lineage>
        <taxon>Bacteria</taxon>
        <taxon>Pseudomonadati</taxon>
        <taxon>Pseudomonadota</taxon>
        <taxon>Alphaproteobacteria</taxon>
        <taxon>Rhodospirillales</taxon>
        <taxon>Rhodovibrionaceae</taxon>
        <taxon>Tistlia</taxon>
    </lineage>
</organism>
<protein>
    <submittedName>
        <fullName evidence="6">Helix-turn-helix</fullName>
    </submittedName>
</protein>
<dbReference type="GO" id="GO:0005829">
    <property type="term" value="C:cytosol"/>
    <property type="evidence" value="ECO:0007669"/>
    <property type="project" value="TreeGrafter"/>
</dbReference>
<evidence type="ECO:0000259" key="5">
    <source>
        <dbReference type="PROSITE" id="PS50943"/>
    </source>
</evidence>
<name>A0A1Y6CE12_9PROT</name>
<keyword evidence="1" id="KW-0805">Transcription regulation</keyword>
<dbReference type="RefSeq" id="WP_085124858.1">
    <property type="nucleotide sequence ID" value="NZ_FWZX01000022.1"/>
</dbReference>
<dbReference type="PANTHER" id="PTHR46797:SF23">
    <property type="entry name" value="HTH-TYPE TRANSCRIPTIONAL REGULATOR SUTR"/>
    <property type="match status" value="1"/>
</dbReference>